<protein>
    <submittedName>
        <fullName evidence="3">ATP-binding protein</fullName>
    </submittedName>
</protein>
<keyword evidence="3" id="KW-0547">Nucleotide-binding</keyword>
<dbReference type="InterPro" id="IPR045973">
    <property type="entry name" value="DUF5929"/>
</dbReference>
<dbReference type="Pfam" id="PF04326">
    <property type="entry name" value="SLFN_AlbA_2"/>
    <property type="match status" value="1"/>
</dbReference>
<name>A0ABS9IFC0_9FLAO</name>
<proteinExistence type="predicted"/>
<gene>
    <name evidence="3" type="ORF">L3X39_02320</name>
</gene>
<dbReference type="Gene3D" id="3.30.950.30">
    <property type="entry name" value="Schlafen, AAA domain"/>
    <property type="match status" value="1"/>
</dbReference>
<dbReference type="InterPro" id="IPR007421">
    <property type="entry name" value="Schlafen_AlbA_2_dom"/>
</dbReference>
<reference evidence="3 4" key="1">
    <citation type="submission" date="2022-01" db="EMBL/GenBank/DDBJ databases">
        <title>Draft genome sequence of Sabulilitoribacter multivorans KCTC 32326.</title>
        <authorList>
            <person name="Oh J.-S."/>
        </authorList>
    </citation>
    <scope>NUCLEOTIDE SEQUENCE [LARGE SCALE GENOMIC DNA]</scope>
    <source>
        <strain evidence="3 4">M-M16</strain>
    </source>
</reference>
<evidence type="ECO:0000313" key="4">
    <source>
        <dbReference type="Proteomes" id="UP001200022"/>
    </source>
</evidence>
<feature type="domain" description="Schlafen AlbA-2" evidence="1">
    <location>
        <begin position="17"/>
        <end position="143"/>
    </location>
</feature>
<dbReference type="GO" id="GO:0005524">
    <property type="term" value="F:ATP binding"/>
    <property type="evidence" value="ECO:0007669"/>
    <property type="project" value="UniProtKB-KW"/>
</dbReference>
<comment type="caution">
    <text evidence="3">The sequence shown here is derived from an EMBL/GenBank/DDBJ whole genome shotgun (WGS) entry which is preliminary data.</text>
</comment>
<dbReference type="EMBL" id="JAKKDV010000001">
    <property type="protein sequence ID" value="MCF7559457.1"/>
    <property type="molecule type" value="Genomic_DNA"/>
</dbReference>
<feature type="domain" description="DUF5929" evidence="2">
    <location>
        <begin position="157"/>
        <end position="377"/>
    </location>
</feature>
<evidence type="ECO:0000259" key="2">
    <source>
        <dbReference type="Pfam" id="PF19351"/>
    </source>
</evidence>
<evidence type="ECO:0000259" key="1">
    <source>
        <dbReference type="Pfam" id="PF04326"/>
    </source>
</evidence>
<evidence type="ECO:0000313" key="3">
    <source>
        <dbReference type="EMBL" id="MCF7559457.1"/>
    </source>
</evidence>
<keyword evidence="4" id="KW-1185">Reference proteome</keyword>
<dbReference type="Pfam" id="PF19351">
    <property type="entry name" value="DUF5929"/>
    <property type="match status" value="1"/>
</dbReference>
<organism evidence="3 4">
    <name type="scientific">Flaviramulus multivorans</name>
    <dbReference type="NCBI Taxonomy" id="1304750"/>
    <lineage>
        <taxon>Bacteria</taxon>
        <taxon>Pseudomonadati</taxon>
        <taxon>Bacteroidota</taxon>
        <taxon>Flavobacteriia</taxon>
        <taxon>Flavobacteriales</taxon>
        <taxon>Flavobacteriaceae</taxon>
        <taxon>Flaviramulus</taxon>
    </lineage>
</organism>
<dbReference type="InterPro" id="IPR038461">
    <property type="entry name" value="Schlafen_AlbA_2_dom_sf"/>
</dbReference>
<sequence>MINKRLLIKHLLAHNDENSFYDKKRKIDISHKEGKAKFLKHICALSNSNPKNNSYIVIGVDDEDNNIIGVDFFDDSKIQNLINAYLTSPPIVQYENIPFPHLPDDKVVGLVTIRATGKITSLRKNIWKYYGGSVFFRDGSMSMPKVFDIEIKDVNSKIVEAIENNAQNNIEHTLNGVIDFMNKRKDYNAQYKVFKEYFVVCWAGQKKLVKDEMFFSRVDIELINEQVRLFFSALDEVSIAIDDDSFKIVEYVSLGLQGSNKYYQLEETIIQFENNANYNIETKLLFEPPQFDKKVLYHIYNASNSILEKLKKGLTLTKREEADLKNLPATYLICYLNLFHEAVDKLHEAKPFLKAHSEELYNLHKETLRILRKVKYS</sequence>
<dbReference type="Proteomes" id="UP001200022">
    <property type="component" value="Unassembled WGS sequence"/>
</dbReference>
<accession>A0ABS9IFC0</accession>
<dbReference type="RefSeq" id="WP_237229887.1">
    <property type="nucleotide sequence ID" value="NZ_JAKKDV010000001.1"/>
</dbReference>
<keyword evidence="3" id="KW-0067">ATP-binding</keyword>